<dbReference type="RefSeq" id="WP_377797921.1">
    <property type="nucleotide sequence ID" value="NZ_JBHSLW010000010.1"/>
</dbReference>
<sequence length="256" mass="28635">MSPGLEQHAAAKSRFPLVRLRFFPSNVGSILKRETLMPPFRTAVIDKPIDVSRRLADFGLTIDQMLAVRDSARAASDDASPLMPQNAPGTLAYIHGVGALRSKLLDGEWVIDRTLGVEAVINHRLGIRIGYQNVDRSCDPHFPPMPRSEKGSGSARLCRLPLFDFYGFVLETDVDRLPSDDTKDPHSDQIITYFVMVGEDGSVELSCPVIANKRYSDFVERIFIDQPNDDWSARLDPENDPVEDFDVSVTFKDRTV</sequence>
<reference evidence="2" key="1">
    <citation type="journal article" date="2019" name="Int. J. Syst. Evol. Microbiol.">
        <title>The Global Catalogue of Microorganisms (GCM) 10K type strain sequencing project: providing services to taxonomists for standard genome sequencing and annotation.</title>
        <authorList>
            <consortium name="The Broad Institute Genomics Platform"/>
            <consortium name="The Broad Institute Genome Sequencing Center for Infectious Disease"/>
            <person name="Wu L."/>
            <person name="Ma J."/>
        </authorList>
    </citation>
    <scope>NUCLEOTIDE SEQUENCE [LARGE SCALE GENOMIC DNA]</scope>
    <source>
        <strain evidence="2">NCAIM B.01391</strain>
    </source>
</reference>
<comment type="caution">
    <text evidence="1">The sequence shown here is derived from an EMBL/GenBank/DDBJ whole genome shotgun (WGS) entry which is preliminary data.</text>
</comment>
<proteinExistence type="predicted"/>
<name>A0ABW0IRX9_9HYPH</name>
<evidence type="ECO:0000313" key="2">
    <source>
        <dbReference type="Proteomes" id="UP001596053"/>
    </source>
</evidence>
<evidence type="ECO:0000313" key="1">
    <source>
        <dbReference type="EMBL" id="MFC5419886.1"/>
    </source>
</evidence>
<gene>
    <name evidence="1" type="ORF">ACFPOB_09950</name>
</gene>
<organism evidence="1 2">
    <name type="scientific">Bosea eneae</name>
    <dbReference type="NCBI Taxonomy" id="151454"/>
    <lineage>
        <taxon>Bacteria</taxon>
        <taxon>Pseudomonadati</taxon>
        <taxon>Pseudomonadota</taxon>
        <taxon>Alphaproteobacteria</taxon>
        <taxon>Hyphomicrobiales</taxon>
        <taxon>Boseaceae</taxon>
        <taxon>Bosea</taxon>
    </lineage>
</organism>
<dbReference type="Proteomes" id="UP001596053">
    <property type="component" value="Unassembled WGS sequence"/>
</dbReference>
<protein>
    <submittedName>
        <fullName evidence="1">Uncharacterized protein</fullName>
    </submittedName>
</protein>
<accession>A0ABW0IRX9</accession>
<keyword evidence="2" id="KW-1185">Reference proteome</keyword>
<dbReference type="EMBL" id="JBHSLW010000010">
    <property type="protein sequence ID" value="MFC5419886.1"/>
    <property type="molecule type" value="Genomic_DNA"/>
</dbReference>